<reference evidence="2 3" key="1">
    <citation type="submission" date="2023-02" db="EMBL/GenBank/DDBJ databases">
        <title>Devosia algicola sp. nov., isolated from the phycosphere of marine algae.</title>
        <authorList>
            <person name="Kim J.M."/>
            <person name="Lee J.K."/>
            <person name="Choi B.J."/>
            <person name="Bayburt H."/>
            <person name="Jeon C.O."/>
        </authorList>
    </citation>
    <scope>NUCLEOTIDE SEQUENCE [LARGE SCALE GENOMIC DNA]</scope>
    <source>
        <strain evidence="2 3">G20-9</strain>
    </source>
</reference>
<name>A0ABY7YMX4_9HYPH</name>
<dbReference type="RefSeq" id="WP_282218945.1">
    <property type="nucleotide sequence ID" value="NZ_CP118246.1"/>
</dbReference>
<feature type="chain" id="PRO_5045111704" evidence="1">
    <location>
        <begin position="23"/>
        <end position="198"/>
    </location>
</feature>
<keyword evidence="1" id="KW-0732">Signal</keyword>
<proteinExistence type="predicted"/>
<accession>A0ABY7YMX4</accession>
<evidence type="ECO:0000313" key="3">
    <source>
        <dbReference type="Proteomes" id="UP001220530"/>
    </source>
</evidence>
<evidence type="ECO:0000313" key="2">
    <source>
        <dbReference type="EMBL" id="WDR02542.1"/>
    </source>
</evidence>
<feature type="signal peptide" evidence="1">
    <location>
        <begin position="1"/>
        <end position="22"/>
    </location>
</feature>
<dbReference type="Proteomes" id="UP001220530">
    <property type="component" value="Chromosome"/>
</dbReference>
<organism evidence="2 3">
    <name type="scientific">Devosia algicola</name>
    <dbReference type="NCBI Taxonomy" id="3026418"/>
    <lineage>
        <taxon>Bacteria</taxon>
        <taxon>Pseudomonadati</taxon>
        <taxon>Pseudomonadota</taxon>
        <taxon>Alphaproteobacteria</taxon>
        <taxon>Hyphomicrobiales</taxon>
        <taxon>Devosiaceae</taxon>
        <taxon>Devosia</taxon>
    </lineage>
</organism>
<evidence type="ECO:0000256" key="1">
    <source>
        <dbReference type="SAM" id="SignalP"/>
    </source>
</evidence>
<keyword evidence="3" id="KW-1185">Reference proteome</keyword>
<gene>
    <name evidence="2" type="ORF">PSQ19_18455</name>
</gene>
<dbReference type="EMBL" id="CP118246">
    <property type="protein sequence ID" value="WDR02542.1"/>
    <property type="molecule type" value="Genomic_DNA"/>
</dbReference>
<sequence length="198" mass="21666">MPIHRFLAAVGLLAMFNQPLVAEPFHHPYGEWRDYSQDWLAICPDTIDESASTYYGFSCFASTGSTALNAANLPAYKLTLLLNRLTGALDIAITDASTDGAEIDPVHSISIGFNGAPTVTLNLAADLETRYNTVNQYFVVNDQLREDLLASMKARTAMTVTLPIIGAESDSRTIRFSLRGVTASLDFMASYARKLAQY</sequence>
<protein>
    <submittedName>
        <fullName evidence="2">Uncharacterized protein</fullName>
    </submittedName>
</protein>